<feature type="transmembrane region" description="Helical" evidence="1">
    <location>
        <begin position="143"/>
        <end position="160"/>
    </location>
</feature>
<name>A0AB39L7W3_9MICC</name>
<dbReference type="EMBL" id="CP163302">
    <property type="protein sequence ID" value="XDP47044.1"/>
    <property type="molecule type" value="Genomic_DNA"/>
</dbReference>
<feature type="transmembrane region" description="Helical" evidence="1">
    <location>
        <begin position="320"/>
        <end position="338"/>
    </location>
</feature>
<dbReference type="AlphaFoldDB" id="A0AB39L7W3"/>
<feature type="transmembrane region" description="Helical" evidence="1">
    <location>
        <begin position="230"/>
        <end position="252"/>
    </location>
</feature>
<feature type="transmembrane region" description="Helical" evidence="1">
    <location>
        <begin position="55"/>
        <end position="75"/>
    </location>
</feature>
<keyword evidence="1" id="KW-0812">Transmembrane</keyword>
<evidence type="ECO:0000313" key="2">
    <source>
        <dbReference type="EMBL" id="XDP47044.1"/>
    </source>
</evidence>
<gene>
    <name evidence="2" type="ORF">AB5L97_08685</name>
</gene>
<accession>A0AB39L7W3</accession>
<dbReference type="RefSeq" id="WP_369047207.1">
    <property type="nucleotide sequence ID" value="NZ_CP163302.1"/>
</dbReference>
<protein>
    <submittedName>
        <fullName evidence="2">Uncharacterized protein</fullName>
    </submittedName>
</protein>
<sequence length="351" mass="36431">MRHTQPRRIAPLAGFASLAYAAAVLGWVALGHPYPLGAGTRPSPDLLSSGWPWEPAAAVAVAAALTGAGLGALLSRRRAPSALLTGGAVAFAAAVALAFLTLIADSGMLAVAGYLPLLVVKAFSDPAWFDGRDIPWDQFVNEYAVLAVAGLWAGAAVVGVREHRGRCAACGRRDTHDGASRSLHRWGTFATWTAVAIPLVYATTRFAWVAGIPLGINATAYASLRDEGGLAAAAGLASMATLGASLTWGLVARWGERIPTWVPWLGGRRVAPLAALIPALAVAAMLVPASVMMVRAGLGMSSDAPSGLTWSDWGAFGPGLLWPLWSVALATAAVAYWLRRRGVCHRCGRSA</sequence>
<proteinExistence type="predicted"/>
<organism evidence="2">
    <name type="scientific">Sinomonas puerhi</name>
    <dbReference type="NCBI Taxonomy" id="3238584"/>
    <lineage>
        <taxon>Bacteria</taxon>
        <taxon>Bacillati</taxon>
        <taxon>Actinomycetota</taxon>
        <taxon>Actinomycetes</taxon>
        <taxon>Micrococcales</taxon>
        <taxon>Micrococcaceae</taxon>
        <taxon>Sinomonas</taxon>
    </lineage>
</organism>
<keyword evidence="1" id="KW-0472">Membrane</keyword>
<dbReference type="KEGG" id="spue:AB5L97_08685"/>
<reference evidence="2" key="1">
    <citation type="submission" date="2024-07" db="EMBL/GenBank/DDBJ databases">
        <authorList>
            <person name="fu j."/>
        </authorList>
    </citation>
    <scope>NUCLEOTIDE SEQUENCE</scope>
    <source>
        <strain evidence="2">P10A9</strain>
    </source>
</reference>
<feature type="transmembrane region" description="Helical" evidence="1">
    <location>
        <begin position="82"/>
        <end position="104"/>
    </location>
</feature>
<feature type="transmembrane region" description="Helical" evidence="1">
    <location>
        <begin position="189"/>
        <end position="210"/>
    </location>
</feature>
<keyword evidence="1" id="KW-1133">Transmembrane helix</keyword>
<evidence type="ECO:0000256" key="1">
    <source>
        <dbReference type="SAM" id="Phobius"/>
    </source>
</evidence>
<feature type="transmembrane region" description="Helical" evidence="1">
    <location>
        <begin position="273"/>
        <end position="300"/>
    </location>
</feature>